<reference evidence="1 2" key="1">
    <citation type="journal article" date="2011" name="J. Bacteriol.">
        <title>Draft genome of the psychrotolerant acidophile Acidithiobacillus ferrivorans SS3.</title>
        <authorList>
            <person name="Liljeqvist M."/>
            <person name="Valdes J."/>
            <person name="Holmes D.S."/>
            <person name="Dopson M."/>
        </authorList>
    </citation>
    <scope>NUCLEOTIDE SEQUENCE [LARGE SCALE GENOMIC DNA]</scope>
    <source>
        <strain evidence="1 2">SS3</strain>
    </source>
</reference>
<dbReference type="KEGG" id="afi:Acife_0773"/>
<dbReference type="STRING" id="743299.Acife_0773"/>
<organism evidence="1 2">
    <name type="scientific">Acidithiobacillus ferrivorans SS3</name>
    <dbReference type="NCBI Taxonomy" id="743299"/>
    <lineage>
        <taxon>Bacteria</taxon>
        <taxon>Pseudomonadati</taxon>
        <taxon>Pseudomonadota</taxon>
        <taxon>Acidithiobacillia</taxon>
        <taxon>Acidithiobacillales</taxon>
        <taxon>Acidithiobacillaceae</taxon>
        <taxon>Acidithiobacillus</taxon>
    </lineage>
</organism>
<dbReference type="HOGENOM" id="CLU_1182949_0_0_6"/>
<evidence type="ECO:0000313" key="1">
    <source>
        <dbReference type="EMBL" id="AEM46971.1"/>
    </source>
</evidence>
<gene>
    <name evidence="1" type="ORF">Acife_0773</name>
</gene>
<accession>G0JM21</accession>
<evidence type="ECO:0000313" key="2">
    <source>
        <dbReference type="Proteomes" id="UP000009220"/>
    </source>
</evidence>
<dbReference type="Proteomes" id="UP000009220">
    <property type="component" value="Chromosome"/>
</dbReference>
<dbReference type="EMBL" id="CP002985">
    <property type="protein sequence ID" value="AEM46971.1"/>
    <property type="molecule type" value="Genomic_DNA"/>
</dbReference>
<sequence length="233" mass="25824">MMFEPSVTVPISYCAEWMDGYGARGWKIDMTVDDPEIIASTSETGRHIPTSVLIHDILDHHLCGLPPSGHRNEAIALHQLALRTGADPLPDLVQMVDEDLIHGHVLGETIHTFLPENLRRQLPEELTEGQAIAHYLLSIIGQEAFRELLIKRLVELGQDGATQARAHYQSSGLQYNQRGTLGLVMQSLLVKLDVMALTSAWQKAHAAFLLGNGQCALCIDLPIFVRFESVYPT</sequence>
<dbReference type="AlphaFoldDB" id="G0JM21"/>
<dbReference type="eggNOG" id="ENOG5031FKZ">
    <property type="taxonomic scope" value="Bacteria"/>
</dbReference>
<proteinExistence type="predicted"/>
<protein>
    <submittedName>
        <fullName evidence="1">Uncharacterized protein</fullName>
    </submittedName>
</protein>
<name>G0JM21_9PROT</name>
<dbReference type="RefSeq" id="WP_014028238.1">
    <property type="nucleotide sequence ID" value="NC_015942.1"/>
</dbReference>